<proteinExistence type="inferred from homology"/>
<name>A0ABD3A5I0_9GENT</name>
<keyword evidence="5" id="KW-0285">Flavoprotein</keyword>
<evidence type="ECO:0000259" key="6">
    <source>
        <dbReference type="Pfam" id="PF01619"/>
    </source>
</evidence>
<dbReference type="EMBL" id="JBJUIK010000006">
    <property type="protein sequence ID" value="KAL3525795.1"/>
    <property type="molecule type" value="Genomic_DNA"/>
</dbReference>
<dbReference type="GO" id="GO:0006560">
    <property type="term" value="P:proline metabolic process"/>
    <property type="evidence" value="ECO:0007669"/>
    <property type="project" value="UniProtKB-KW"/>
</dbReference>
<dbReference type="GO" id="GO:0004657">
    <property type="term" value="F:proline dehydrogenase activity"/>
    <property type="evidence" value="ECO:0007669"/>
    <property type="project" value="UniProtKB-EC"/>
</dbReference>
<evidence type="ECO:0000256" key="1">
    <source>
        <dbReference type="ARBA" id="ARBA00005869"/>
    </source>
</evidence>
<keyword evidence="3 5" id="KW-0560">Oxidoreductase</keyword>
<protein>
    <recommendedName>
        <fullName evidence="2 5">Proline dehydrogenase</fullName>
        <ecNumber evidence="2 5">1.5.5.2</ecNumber>
    </recommendedName>
</protein>
<feature type="domain" description="Proline dehydrogenase" evidence="6">
    <location>
        <begin position="144"/>
        <end position="480"/>
    </location>
</feature>
<evidence type="ECO:0000256" key="3">
    <source>
        <dbReference type="ARBA" id="ARBA00023002"/>
    </source>
</evidence>
<dbReference type="Gene3D" id="3.20.20.220">
    <property type="match status" value="1"/>
</dbReference>
<organism evidence="7 8">
    <name type="scientific">Cinchona calisaya</name>
    <dbReference type="NCBI Taxonomy" id="153742"/>
    <lineage>
        <taxon>Eukaryota</taxon>
        <taxon>Viridiplantae</taxon>
        <taxon>Streptophyta</taxon>
        <taxon>Embryophyta</taxon>
        <taxon>Tracheophyta</taxon>
        <taxon>Spermatophyta</taxon>
        <taxon>Magnoliopsida</taxon>
        <taxon>eudicotyledons</taxon>
        <taxon>Gunneridae</taxon>
        <taxon>Pentapetalae</taxon>
        <taxon>asterids</taxon>
        <taxon>lamiids</taxon>
        <taxon>Gentianales</taxon>
        <taxon>Rubiaceae</taxon>
        <taxon>Cinchonoideae</taxon>
        <taxon>Cinchoneae</taxon>
        <taxon>Cinchona</taxon>
    </lineage>
</organism>
<dbReference type="InterPro" id="IPR002872">
    <property type="entry name" value="Proline_DH_dom"/>
</dbReference>
<gene>
    <name evidence="7" type="ORF">ACH5RR_014167</name>
</gene>
<dbReference type="AlphaFoldDB" id="A0ABD3A5I0"/>
<comment type="catalytic activity">
    <reaction evidence="5">
        <text>L-proline + a quinone = (S)-1-pyrroline-5-carboxylate + a quinol + H(+)</text>
        <dbReference type="Rhea" id="RHEA:23784"/>
        <dbReference type="ChEBI" id="CHEBI:15378"/>
        <dbReference type="ChEBI" id="CHEBI:17388"/>
        <dbReference type="ChEBI" id="CHEBI:24646"/>
        <dbReference type="ChEBI" id="CHEBI:60039"/>
        <dbReference type="ChEBI" id="CHEBI:132124"/>
        <dbReference type="EC" id="1.5.5.2"/>
    </reaction>
</comment>
<dbReference type="PANTHER" id="PTHR13914:SF0">
    <property type="entry name" value="PROLINE DEHYDROGENASE 1, MITOCHONDRIAL"/>
    <property type="match status" value="1"/>
</dbReference>
<evidence type="ECO:0000256" key="4">
    <source>
        <dbReference type="ARBA" id="ARBA00023062"/>
    </source>
</evidence>
<comment type="similarity">
    <text evidence="1 5">Belongs to the proline oxidase family.</text>
</comment>
<comment type="function">
    <text evidence="5">Converts proline to delta-1-pyrroline-5-carboxylate.</text>
</comment>
<dbReference type="Pfam" id="PF01619">
    <property type="entry name" value="Pro_dh"/>
    <property type="match status" value="1"/>
</dbReference>
<dbReference type="InterPro" id="IPR015659">
    <property type="entry name" value="Proline_oxidase"/>
</dbReference>
<comment type="caution">
    <text evidence="7">The sequence shown here is derived from an EMBL/GenBank/DDBJ whole genome shotgun (WGS) entry which is preliminary data.</text>
</comment>
<evidence type="ECO:0000313" key="8">
    <source>
        <dbReference type="Proteomes" id="UP001630127"/>
    </source>
</evidence>
<dbReference type="EC" id="1.5.5.2" evidence="2 5"/>
<evidence type="ECO:0000256" key="2">
    <source>
        <dbReference type="ARBA" id="ARBA00012695"/>
    </source>
</evidence>
<keyword evidence="4 5" id="KW-0642">Proline metabolism</keyword>
<dbReference type="InterPro" id="IPR029041">
    <property type="entry name" value="FAD-linked_oxidoreductase-like"/>
</dbReference>
<dbReference type="PANTHER" id="PTHR13914">
    <property type="entry name" value="PROLINE OXIDASE"/>
    <property type="match status" value="1"/>
</dbReference>
<evidence type="ECO:0000256" key="5">
    <source>
        <dbReference type="RuleBase" id="RU364054"/>
    </source>
</evidence>
<dbReference type="Proteomes" id="UP001630127">
    <property type="component" value="Unassembled WGS sequence"/>
</dbReference>
<keyword evidence="8" id="KW-1185">Reference proteome</keyword>
<comment type="cofactor">
    <cofactor evidence="5">
        <name>FAD</name>
        <dbReference type="ChEBI" id="CHEBI:57692"/>
    </cofactor>
</comment>
<evidence type="ECO:0000313" key="7">
    <source>
        <dbReference type="EMBL" id="KAL3525795.1"/>
    </source>
</evidence>
<sequence>MATRRGVAVANFNLLKNLPYFILRRFSSAPSTITAAVSPLNFVDKNDHVDTTTIVNTPTETSSDKIIDFEDVKGLFSTVSTSRLLKSKITLEMAAIERMVDLGMRVMNSRLVETPVLKQAILGGIEHTFYDHFCGGKDLKEAGKTISRLWNDAGLRGMLDYGLEHAIDNDSCDQNMMEFIKTVESSKSLPPSSVSFLVVKITAICPPSLLRRVSDLLRWEYRNSSSAFHLPWKLNSFPIFSDLSPFYHTPKKPEPLSSEEEQNLQLSHKRLFKICEKCVEANIPLLIDAEHTAVQPAIDYFTYSSAILYQKDDDPLIFGTIQAYLKDAKDRLVKAKKSADKMGVPMGFKLVRGAYMSSEREIADSLGVESPIQNNIQETHASYDSCTDFLLEELAGGSGALVLATHNVESGRLGAIKATDLGIAKDNKRLQFAQLYGMADALSFGLRNAGFQVSKYLPFGPIEQIMPYLLRRVEENRGLLSTSYLDRVLMRKELNRRLRSFLIEQKGE</sequence>
<reference evidence="7 8" key="1">
    <citation type="submission" date="2024-11" db="EMBL/GenBank/DDBJ databases">
        <title>A near-complete genome assembly of Cinchona calisaya.</title>
        <authorList>
            <person name="Lian D.C."/>
            <person name="Zhao X.W."/>
            <person name="Wei L."/>
        </authorList>
    </citation>
    <scope>NUCLEOTIDE SEQUENCE [LARGE SCALE GENOMIC DNA]</scope>
    <source>
        <tissue evidence="7">Nenye</tissue>
    </source>
</reference>
<keyword evidence="5" id="KW-0274">FAD</keyword>
<dbReference type="SUPFAM" id="SSF51730">
    <property type="entry name" value="FAD-linked oxidoreductase"/>
    <property type="match status" value="1"/>
</dbReference>
<accession>A0ABD3A5I0</accession>